<feature type="transmembrane region" description="Helical" evidence="1">
    <location>
        <begin position="243"/>
        <end position="263"/>
    </location>
</feature>
<evidence type="ECO:0000313" key="2">
    <source>
        <dbReference type="EMBL" id="MBJ7598345.1"/>
    </source>
</evidence>
<keyword evidence="3" id="KW-1185">Reference proteome</keyword>
<feature type="transmembrane region" description="Helical" evidence="1">
    <location>
        <begin position="81"/>
        <end position="98"/>
    </location>
</feature>
<dbReference type="InterPro" id="IPR043715">
    <property type="entry name" value="DUF5656"/>
</dbReference>
<keyword evidence="1" id="KW-1133">Transmembrane helix</keyword>
<organism evidence="2 3">
    <name type="scientific">Candidatus Nephthysia bennettiae</name>
    <dbReference type="NCBI Taxonomy" id="3127016"/>
    <lineage>
        <taxon>Bacteria</taxon>
        <taxon>Bacillati</taxon>
        <taxon>Candidatus Dormiibacterota</taxon>
        <taxon>Candidatus Dormibacteria</taxon>
        <taxon>Candidatus Dormibacterales</taxon>
        <taxon>Candidatus Dormibacteraceae</taxon>
        <taxon>Candidatus Nephthysia</taxon>
    </lineage>
</organism>
<accession>A0A934K4M2</accession>
<comment type="caution">
    <text evidence="2">The sequence shown here is derived from an EMBL/GenBank/DDBJ whole genome shotgun (WGS) entry which is preliminary data.</text>
</comment>
<gene>
    <name evidence="2" type="ORF">JF922_09710</name>
</gene>
<feature type="transmembrane region" description="Helical" evidence="1">
    <location>
        <begin position="50"/>
        <end position="69"/>
    </location>
</feature>
<proteinExistence type="predicted"/>
<protein>
    <submittedName>
        <fullName evidence="2">Uncharacterized protein</fullName>
    </submittedName>
</protein>
<dbReference type="Proteomes" id="UP000612893">
    <property type="component" value="Unassembled WGS sequence"/>
</dbReference>
<keyword evidence="1" id="KW-0812">Transmembrane</keyword>
<feature type="transmembrane region" description="Helical" evidence="1">
    <location>
        <begin position="104"/>
        <end position="123"/>
    </location>
</feature>
<feature type="transmembrane region" description="Helical" evidence="1">
    <location>
        <begin position="160"/>
        <end position="179"/>
    </location>
</feature>
<feature type="transmembrane region" description="Helical" evidence="1">
    <location>
        <begin position="191"/>
        <end position="208"/>
    </location>
</feature>
<feature type="transmembrane region" description="Helical" evidence="1">
    <location>
        <begin position="135"/>
        <end position="154"/>
    </location>
</feature>
<reference evidence="2" key="1">
    <citation type="submission" date="2020-10" db="EMBL/GenBank/DDBJ databases">
        <title>Ca. Dormibacterota MAGs.</title>
        <authorList>
            <person name="Montgomery K."/>
        </authorList>
    </citation>
    <scope>NUCLEOTIDE SEQUENCE [LARGE SCALE GENOMIC DNA]</scope>
    <source>
        <strain evidence="2">SC8812_S17_10</strain>
    </source>
</reference>
<dbReference type="RefSeq" id="WP_338201265.1">
    <property type="nucleotide sequence ID" value="NZ_JAEKNR010000105.1"/>
</dbReference>
<dbReference type="EMBL" id="JAEKNR010000105">
    <property type="protein sequence ID" value="MBJ7598345.1"/>
    <property type="molecule type" value="Genomic_DNA"/>
</dbReference>
<evidence type="ECO:0000256" key="1">
    <source>
        <dbReference type="SAM" id="Phobius"/>
    </source>
</evidence>
<evidence type="ECO:0000313" key="3">
    <source>
        <dbReference type="Proteomes" id="UP000612893"/>
    </source>
</evidence>
<keyword evidence="1" id="KW-0472">Membrane</keyword>
<name>A0A934K4M2_9BACT</name>
<feature type="transmembrane region" description="Helical" evidence="1">
    <location>
        <begin position="25"/>
        <end position="44"/>
    </location>
</feature>
<sequence length="269" mass="29770">MKTPPPAEDHVLSALPARGQRDRRFLVFVGLVLIAISLGFKSELIATSQVWLLAAALVVLSGPALFGYLSAESPLPRIEHFIPAALGAVAVAGLSLLIPEWWKYALITAAFGCGFYAAAQLDYRQLREEQKPGHLVIQEAFMALALAGAYVVVLTAGFNLSLRLGSIFLISLLASYRSFRVLGRPMPPRRALLFSVFVAQVVSFFAWAMTALTYFTEGVFAVLLFLVWYVNRGIIRHTVEETLTRNVVIEYALFVLLIAYLFFTSFQPH</sequence>
<dbReference type="Pfam" id="PF18900">
    <property type="entry name" value="DUF5656"/>
    <property type="match status" value="1"/>
</dbReference>
<feature type="transmembrane region" description="Helical" evidence="1">
    <location>
        <begin position="214"/>
        <end position="231"/>
    </location>
</feature>
<dbReference type="AlphaFoldDB" id="A0A934K4M2"/>